<reference evidence="2" key="1">
    <citation type="submission" date="2022-10" db="EMBL/GenBank/DDBJ databases">
        <title>Completed Genome Sequence of two octocoral isolated bacterium, Endozoicomonas euniceicola EF212T and Endozoicomonas gorgoniicola PS125T.</title>
        <authorList>
            <person name="Chiou Y.-J."/>
            <person name="Chen Y.-H."/>
        </authorList>
    </citation>
    <scope>NUCLEOTIDE SEQUENCE</scope>
    <source>
        <strain evidence="2">EF212</strain>
    </source>
</reference>
<gene>
    <name evidence="2" type="ORF">NX720_07700</name>
</gene>
<feature type="signal peptide" evidence="1">
    <location>
        <begin position="1"/>
        <end position="23"/>
    </location>
</feature>
<evidence type="ECO:0000256" key="1">
    <source>
        <dbReference type="SAM" id="SignalP"/>
    </source>
</evidence>
<evidence type="ECO:0000313" key="2">
    <source>
        <dbReference type="EMBL" id="UYM17783.1"/>
    </source>
</evidence>
<sequence length="315" mass="35877">MKSFFSKILMLTLLAFTASVSVAHEDNPSGCWFDNSNDQKEIYENTSYLNSYCAVSFSQSNDYRDNYIGKVIQEGEALECNYTDTTGIVRYNPTARWLNTNYETLYKIIRTTGGDGVFAESITQFNNRFAECPKTAGMHSPTVDKSSTNFDTGLNQPQSQWSICMFKTNLASGKDKDKVAIIIGYWQADTKQCNTHRGSPYYLKEQNKQNEQNEQNEQLKDGDGCLIYNPDTEFSCDGYDFYRRGWAEECLSAFGGKMCYESTNCKKDRTKEECCEFAHDENCETVSMDRKGHCCCGVRLNKDNDGCRNVGLRKK</sequence>
<protein>
    <submittedName>
        <fullName evidence="2">Uncharacterized protein</fullName>
    </submittedName>
</protein>
<feature type="chain" id="PRO_5047037202" evidence="1">
    <location>
        <begin position="24"/>
        <end position="315"/>
    </location>
</feature>
<dbReference type="EMBL" id="CP103300">
    <property type="protein sequence ID" value="UYM17783.1"/>
    <property type="molecule type" value="Genomic_DNA"/>
</dbReference>
<keyword evidence="3" id="KW-1185">Reference proteome</keyword>
<proteinExistence type="predicted"/>
<evidence type="ECO:0000313" key="3">
    <source>
        <dbReference type="Proteomes" id="UP001163255"/>
    </source>
</evidence>
<keyword evidence="1" id="KW-0732">Signal</keyword>
<dbReference type="Proteomes" id="UP001163255">
    <property type="component" value="Chromosome"/>
</dbReference>
<dbReference type="RefSeq" id="WP_262600484.1">
    <property type="nucleotide sequence ID" value="NZ_CP103300.1"/>
</dbReference>
<accession>A0ABY6GYA7</accession>
<organism evidence="2 3">
    <name type="scientific">Endozoicomonas euniceicola</name>
    <dbReference type="NCBI Taxonomy" id="1234143"/>
    <lineage>
        <taxon>Bacteria</taxon>
        <taxon>Pseudomonadati</taxon>
        <taxon>Pseudomonadota</taxon>
        <taxon>Gammaproteobacteria</taxon>
        <taxon>Oceanospirillales</taxon>
        <taxon>Endozoicomonadaceae</taxon>
        <taxon>Endozoicomonas</taxon>
    </lineage>
</organism>
<name>A0ABY6GYA7_9GAMM</name>